<dbReference type="SUPFAM" id="SSF50685">
    <property type="entry name" value="Barwin-like endoglucanases"/>
    <property type="match status" value="1"/>
</dbReference>
<keyword evidence="5" id="KW-0472">Membrane</keyword>
<dbReference type="Pfam" id="PF03330">
    <property type="entry name" value="DPBB_1"/>
    <property type="match status" value="1"/>
</dbReference>
<keyword evidence="5" id="KW-0812">Transmembrane</keyword>
<keyword evidence="7" id="KW-0449">Lipoprotein</keyword>
<name>A0A1M5JKI9_9BRAD</name>
<evidence type="ECO:0000256" key="3">
    <source>
        <dbReference type="HAMAP-Rule" id="MF_02071"/>
    </source>
</evidence>
<dbReference type="InterPro" id="IPR012997">
    <property type="entry name" value="RplA"/>
</dbReference>
<dbReference type="RefSeq" id="WP_079566049.1">
    <property type="nucleotide sequence ID" value="NZ_LT670818.1"/>
</dbReference>
<dbReference type="GO" id="GO:0000270">
    <property type="term" value="P:peptidoglycan metabolic process"/>
    <property type="evidence" value="ECO:0007669"/>
    <property type="project" value="UniProtKB-UniRule"/>
</dbReference>
<dbReference type="Proteomes" id="UP000190675">
    <property type="component" value="Chromosome I"/>
</dbReference>
<dbReference type="CDD" id="cd22268">
    <property type="entry name" value="DPBB_RlpA-like"/>
    <property type="match status" value="1"/>
</dbReference>
<dbReference type="InterPro" id="IPR036908">
    <property type="entry name" value="RlpA-like_sf"/>
</dbReference>
<evidence type="ECO:0000256" key="5">
    <source>
        <dbReference type="SAM" id="Phobius"/>
    </source>
</evidence>
<protein>
    <recommendedName>
        <fullName evidence="3">Endolytic peptidoglycan transglycosylase RlpA</fullName>
        <ecNumber evidence="3">4.2.2.-</ecNumber>
    </recommendedName>
</protein>
<dbReference type="EC" id="4.2.2.-" evidence="3"/>
<dbReference type="GO" id="GO:0071555">
    <property type="term" value="P:cell wall organization"/>
    <property type="evidence" value="ECO:0007669"/>
    <property type="project" value="UniProtKB-KW"/>
</dbReference>
<evidence type="ECO:0000259" key="6">
    <source>
        <dbReference type="Pfam" id="PF03330"/>
    </source>
</evidence>
<keyword evidence="2 3" id="KW-0961">Cell wall biogenesis/degradation</keyword>
<reference evidence="7 8" key="1">
    <citation type="submission" date="2016-11" db="EMBL/GenBank/DDBJ databases">
        <authorList>
            <person name="Jaros S."/>
            <person name="Januszkiewicz K."/>
            <person name="Wedrychowicz H."/>
        </authorList>
    </citation>
    <scope>NUCLEOTIDE SEQUENCE [LARGE SCALE GENOMIC DNA]</scope>
    <source>
        <strain evidence="7 8">GAS242</strain>
    </source>
</reference>
<proteinExistence type="inferred from homology"/>
<evidence type="ECO:0000313" key="7">
    <source>
        <dbReference type="EMBL" id="SHG40533.1"/>
    </source>
</evidence>
<accession>A0A1M5JKI9</accession>
<dbReference type="PANTHER" id="PTHR34183:SF1">
    <property type="entry name" value="ENDOLYTIC PEPTIDOGLYCAN TRANSGLYCOSYLASE RLPA"/>
    <property type="match status" value="1"/>
</dbReference>
<dbReference type="InterPro" id="IPR009009">
    <property type="entry name" value="RlpA-like_DPBB"/>
</dbReference>
<dbReference type="OrthoDB" id="9779128at2"/>
<evidence type="ECO:0000256" key="2">
    <source>
        <dbReference type="ARBA" id="ARBA00023316"/>
    </source>
</evidence>
<keyword evidence="5" id="KW-1133">Transmembrane helix</keyword>
<gene>
    <name evidence="3" type="primary">rlpA</name>
    <name evidence="7" type="ORF">SAMN05444169_2268</name>
</gene>
<comment type="similarity">
    <text evidence="3 4">Belongs to the RlpA family.</text>
</comment>
<comment type="function">
    <text evidence="3">Lytic transglycosylase with a strong preference for naked glycan strands that lack stem peptides.</text>
</comment>
<keyword evidence="1 3" id="KW-0456">Lyase</keyword>
<dbReference type="NCBIfam" id="TIGR00413">
    <property type="entry name" value="rlpA"/>
    <property type="match status" value="1"/>
</dbReference>
<dbReference type="AlphaFoldDB" id="A0A1M5JKI9"/>
<dbReference type="HAMAP" id="MF_02071">
    <property type="entry name" value="RlpA"/>
    <property type="match status" value="1"/>
</dbReference>
<sequence length="196" mass="20708">MSSVDCAKSSYGAIKANHIPDAFSVSGARVRNVIRLFAIVLGAALLAACAQSSVVTRNSEFVGPSRQASLQHNRTASFVTNRRVASAKKHIPFARHNNAAPTQIASRGIASFYTEGQQTASGEKFDTHDLTAAHPTLPFGTRLRVTNVATGRSVTVRVNDRGPYIPGRVVDVSHTAADALGMVGSGIAKVKLDVVQ</sequence>
<dbReference type="PANTHER" id="PTHR34183">
    <property type="entry name" value="ENDOLYTIC PEPTIDOGLYCAN TRANSGLYCOSYLASE RLPA"/>
    <property type="match status" value="1"/>
</dbReference>
<evidence type="ECO:0000256" key="4">
    <source>
        <dbReference type="RuleBase" id="RU003495"/>
    </source>
</evidence>
<organism evidence="7 8">
    <name type="scientific">Bradyrhizobium erythrophlei</name>
    <dbReference type="NCBI Taxonomy" id="1437360"/>
    <lineage>
        <taxon>Bacteria</taxon>
        <taxon>Pseudomonadati</taxon>
        <taxon>Pseudomonadota</taxon>
        <taxon>Alphaproteobacteria</taxon>
        <taxon>Hyphomicrobiales</taxon>
        <taxon>Nitrobacteraceae</taxon>
        <taxon>Bradyrhizobium</taxon>
    </lineage>
</organism>
<dbReference type="InterPro" id="IPR034718">
    <property type="entry name" value="RlpA"/>
</dbReference>
<dbReference type="Gene3D" id="2.40.40.10">
    <property type="entry name" value="RlpA-like domain"/>
    <property type="match status" value="1"/>
</dbReference>
<evidence type="ECO:0000313" key="8">
    <source>
        <dbReference type="Proteomes" id="UP000190675"/>
    </source>
</evidence>
<dbReference type="EMBL" id="LT670818">
    <property type="protein sequence ID" value="SHG40533.1"/>
    <property type="molecule type" value="Genomic_DNA"/>
</dbReference>
<dbReference type="GO" id="GO:0008932">
    <property type="term" value="F:lytic endotransglycosylase activity"/>
    <property type="evidence" value="ECO:0007669"/>
    <property type="project" value="UniProtKB-UniRule"/>
</dbReference>
<evidence type="ECO:0000256" key="1">
    <source>
        <dbReference type="ARBA" id="ARBA00023239"/>
    </source>
</evidence>
<feature type="domain" description="RlpA-like protein double-psi beta-barrel" evidence="6">
    <location>
        <begin position="106"/>
        <end position="191"/>
    </location>
</feature>
<feature type="transmembrane region" description="Helical" evidence="5">
    <location>
        <begin position="33"/>
        <end position="54"/>
    </location>
</feature>